<organism evidence="1 2">
    <name type="scientific">Catharanthus roseus</name>
    <name type="common">Madagascar periwinkle</name>
    <name type="synonym">Vinca rosea</name>
    <dbReference type="NCBI Taxonomy" id="4058"/>
    <lineage>
        <taxon>Eukaryota</taxon>
        <taxon>Viridiplantae</taxon>
        <taxon>Streptophyta</taxon>
        <taxon>Embryophyta</taxon>
        <taxon>Tracheophyta</taxon>
        <taxon>Spermatophyta</taxon>
        <taxon>Magnoliopsida</taxon>
        <taxon>eudicotyledons</taxon>
        <taxon>Gunneridae</taxon>
        <taxon>Pentapetalae</taxon>
        <taxon>asterids</taxon>
        <taxon>lamiids</taxon>
        <taxon>Gentianales</taxon>
        <taxon>Apocynaceae</taxon>
        <taxon>Rauvolfioideae</taxon>
        <taxon>Vinceae</taxon>
        <taxon>Catharanthinae</taxon>
        <taxon>Catharanthus</taxon>
    </lineage>
</organism>
<sequence>MVKRYIIGTKITLARSVRTLASGFKTTVPLKAAVSSTFVKNSRGLHKLADYANWKCNVWTRNGNFMDELDSRLSTFEMQPLFKHDSSHLPSSETPEYPLFLTLWANYFVARDLHYKVSMDSPNKTYGVELYSLHFVSKCLFFS</sequence>
<dbReference type="EMBL" id="CM044706">
    <property type="protein sequence ID" value="KAI5658529.1"/>
    <property type="molecule type" value="Genomic_DNA"/>
</dbReference>
<evidence type="ECO:0000313" key="2">
    <source>
        <dbReference type="Proteomes" id="UP001060085"/>
    </source>
</evidence>
<protein>
    <submittedName>
        <fullName evidence="1">Uncharacterized protein</fullName>
    </submittedName>
</protein>
<comment type="caution">
    <text evidence="1">The sequence shown here is derived from an EMBL/GenBank/DDBJ whole genome shotgun (WGS) entry which is preliminary data.</text>
</comment>
<proteinExistence type="predicted"/>
<dbReference type="Proteomes" id="UP001060085">
    <property type="component" value="Linkage Group LG06"/>
</dbReference>
<gene>
    <name evidence="1" type="ORF">M9H77_27322</name>
</gene>
<evidence type="ECO:0000313" key="1">
    <source>
        <dbReference type="EMBL" id="KAI5658529.1"/>
    </source>
</evidence>
<name>A0ACC0AEC0_CATRO</name>
<keyword evidence="2" id="KW-1185">Reference proteome</keyword>
<accession>A0ACC0AEC0</accession>
<reference evidence="2" key="1">
    <citation type="journal article" date="2023" name="Nat. Plants">
        <title>Single-cell RNA sequencing provides a high-resolution roadmap for understanding the multicellular compartmentation of specialized metabolism.</title>
        <authorList>
            <person name="Sun S."/>
            <person name="Shen X."/>
            <person name="Li Y."/>
            <person name="Li Y."/>
            <person name="Wang S."/>
            <person name="Li R."/>
            <person name="Zhang H."/>
            <person name="Shen G."/>
            <person name="Guo B."/>
            <person name="Wei J."/>
            <person name="Xu J."/>
            <person name="St-Pierre B."/>
            <person name="Chen S."/>
            <person name="Sun C."/>
        </authorList>
    </citation>
    <scope>NUCLEOTIDE SEQUENCE [LARGE SCALE GENOMIC DNA]</scope>
</reference>